<comment type="cofactor">
    <cofactor evidence="1 7">
        <name>FAD</name>
        <dbReference type="ChEBI" id="CHEBI:57692"/>
    </cofactor>
</comment>
<evidence type="ECO:0000313" key="11">
    <source>
        <dbReference type="EMBL" id="BBO74500.1"/>
    </source>
</evidence>
<evidence type="ECO:0000256" key="2">
    <source>
        <dbReference type="ARBA" id="ARBA00009347"/>
    </source>
</evidence>
<evidence type="ECO:0000259" key="10">
    <source>
        <dbReference type="Pfam" id="PF02771"/>
    </source>
</evidence>
<evidence type="ECO:0000313" key="12">
    <source>
        <dbReference type="Proteomes" id="UP000427769"/>
    </source>
</evidence>
<dbReference type="InterPro" id="IPR009100">
    <property type="entry name" value="AcylCoA_DH/oxidase_NM_dom_sf"/>
</dbReference>
<dbReference type="GO" id="GO:0016627">
    <property type="term" value="F:oxidoreductase activity, acting on the CH-CH group of donors"/>
    <property type="evidence" value="ECO:0007669"/>
    <property type="project" value="InterPro"/>
</dbReference>
<dbReference type="GO" id="GO:0050660">
    <property type="term" value="F:flavin adenine dinucleotide binding"/>
    <property type="evidence" value="ECO:0007669"/>
    <property type="project" value="InterPro"/>
</dbReference>
<proteinExistence type="inferred from homology"/>
<dbReference type="Gene3D" id="1.20.140.10">
    <property type="entry name" value="Butyryl-CoA Dehydrogenase, subunit A, domain 3"/>
    <property type="match status" value="1"/>
</dbReference>
<gene>
    <name evidence="11" type="ORF">DSCW_19170</name>
</gene>
<dbReference type="PANTHER" id="PTHR43292">
    <property type="entry name" value="ACYL-COA DEHYDROGENASE"/>
    <property type="match status" value="1"/>
</dbReference>
<evidence type="ECO:0000256" key="5">
    <source>
        <dbReference type="ARBA" id="ARBA00022827"/>
    </source>
</evidence>
<feature type="domain" description="Acyl-CoA dehydrogenase/oxidase C-terminal" evidence="8">
    <location>
        <begin position="236"/>
        <end position="390"/>
    </location>
</feature>
<keyword evidence="12" id="KW-1185">Reference proteome</keyword>
<dbReference type="Proteomes" id="UP000427769">
    <property type="component" value="Chromosome"/>
</dbReference>
<reference evidence="11 12" key="1">
    <citation type="submission" date="2019-11" db="EMBL/GenBank/DDBJ databases">
        <title>Comparative genomics of hydrocarbon-degrading Desulfosarcina strains.</title>
        <authorList>
            <person name="Watanabe M."/>
            <person name="Kojima H."/>
            <person name="Fukui M."/>
        </authorList>
    </citation>
    <scope>NUCLEOTIDE SEQUENCE [LARGE SCALE GENOMIC DNA]</scope>
    <source>
        <strain evidence="11 12">PP31</strain>
    </source>
</reference>
<evidence type="ECO:0000256" key="7">
    <source>
        <dbReference type="RuleBase" id="RU362125"/>
    </source>
</evidence>
<evidence type="ECO:0000256" key="6">
    <source>
        <dbReference type="ARBA" id="ARBA00023002"/>
    </source>
</evidence>
<dbReference type="Gene3D" id="1.10.540.10">
    <property type="entry name" value="Acyl-CoA dehydrogenase/oxidase, N-terminal domain"/>
    <property type="match status" value="1"/>
</dbReference>
<dbReference type="Pfam" id="PF02771">
    <property type="entry name" value="Acyl-CoA_dh_N"/>
    <property type="match status" value="1"/>
</dbReference>
<dbReference type="FunFam" id="2.40.110.10:FF:000011">
    <property type="entry name" value="Acyl-CoA dehydrogenase FadE34"/>
    <property type="match status" value="1"/>
</dbReference>
<dbReference type="Gene3D" id="2.40.110.10">
    <property type="entry name" value="Butyryl-CoA Dehydrogenase, subunit A, domain 2"/>
    <property type="match status" value="1"/>
</dbReference>
<dbReference type="SUPFAM" id="SSF56645">
    <property type="entry name" value="Acyl-CoA dehydrogenase NM domain-like"/>
    <property type="match status" value="1"/>
</dbReference>
<dbReference type="InterPro" id="IPR037069">
    <property type="entry name" value="AcylCoA_DH/ox_N_sf"/>
</dbReference>
<keyword evidence="4 7" id="KW-0285">Flavoprotein</keyword>
<accession>A0A5K7Z1G2</accession>
<evidence type="ECO:0000259" key="9">
    <source>
        <dbReference type="Pfam" id="PF02770"/>
    </source>
</evidence>
<comment type="subunit">
    <text evidence="3">Homotetramer.</text>
</comment>
<dbReference type="KEGG" id="dwd:DSCW_19170"/>
<protein>
    <submittedName>
        <fullName evidence="11">Acyl-CoA dehydrogenase</fullName>
    </submittedName>
</protein>
<keyword evidence="5 7" id="KW-0274">FAD</keyword>
<dbReference type="InterPro" id="IPR046373">
    <property type="entry name" value="Acyl-CoA_Oxase/DH_mid-dom_sf"/>
</dbReference>
<dbReference type="PANTHER" id="PTHR43292:SF3">
    <property type="entry name" value="ACYL-COA DEHYDROGENASE FADE29"/>
    <property type="match status" value="1"/>
</dbReference>
<dbReference type="RefSeq" id="WP_155303527.1">
    <property type="nucleotide sequence ID" value="NZ_AP021875.1"/>
</dbReference>
<dbReference type="InterPro" id="IPR009075">
    <property type="entry name" value="AcylCo_DH/oxidase_C"/>
</dbReference>
<comment type="similarity">
    <text evidence="2 7">Belongs to the acyl-CoA dehydrogenase family.</text>
</comment>
<feature type="domain" description="Acyl-CoA dehydrogenase/oxidase N-terminal" evidence="10">
    <location>
        <begin position="7"/>
        <end position="123"/>
    </location>
</feature>
<dbReference type="InterPro" id="IPR013786">
    <property type="entry name" value="AcylCoA_DH/ox_N"/>
</dbReference>
<feature type="domain" description="Acyl-CoA oxidase/dehydrogenase middle" evidence="9">
    <location>
        <begin position="129"/>
        <end position="224"/>
    </location>
</feature>
<dbReference type="InterPro" id="IPR036250">
    <property type="entry name" value="AcylCo_DH-like_C"/>
</dbReference>
<dbReference type="EMBL" id="AP021875">
    <property type="protein sequence ID" value="BBO74500.1"/>
    <property type="molecule type" value="Genomic_DNA"/>
</dbReference>
<dbReference type="AlphaFoldDB" id="A0A5K7Z1G2"/>
<dbReference type="InterPro" id="IPR052161">
    <property type="entry name" value="Mycobact_Acyl-CoA_DH"/>
</dbReference>
<organism evidence="11 12">
    <name type="scientific">Desulfosarcina widdelii</name>
    <dbReference type="NCBI Taxonomy" id="947919"/>
    <lineage>
        <taxon>Bacteria</taxon>
        <taxon>Pseudomonadati</taxon>
        <taxon>Thermodesulfobacteriota</taxon>
        <taxon>Desulfobacteria</taxon>
        <taxon>Desulfobacterales</taxon>
        <taxon>Desulfosarcinaceae</taxon>
        <taxon>Desulfosarcina</taxon>
    </lineage>
</organism>
<dbReference type="GO" id="GO:0005886">
    <property type="term" value="C:plasma membrane"/>
    <property type="evidence" value="ECO:0007669"/>
    <property type="project" value="TreeGrafter"/>
</dbReference>
<dbReference type="Pfam" id="PF00441">
    <property type="entry name" value="Acyl-CoA_dh_1"/>
    <property type="match status" value="1"/>
</dbReference>
<evidence type="ECO:0000256" key="4">
    <source>
        <dbReference type="ARBA" id="ARBA00022630"/>
    </source>
</evidence>
<dbReference type="OrthoDB" id="9765339at2"/>
<dbReference type="Pfam" id="PF02770">
    <property type="entry name" value="Acyl-CoA_dh_M"/>
    <property type="match status" value="1"/>
</dbReference>
<dbReference type="InterPro" id="IPR006091">
    <property type="entry name" value="Acyl-CoA_Oxase/DH_mid-dom"/>
</dbReference>
<evidence type="ECO:0000256" key="3">
    <source>
        <dbReference type="ARBA" id="ARBA00011881"/>
    </source>
</evidence>
<evidence type="ECO:0000256" key="1">
    <source>
        <dbReference type="ARBA" id="ARBA00001974"/>
    </source>
</evidence>
<evidence type="ECO:0000259" key="8">
    <source>
        <dbReference type="Pfam" id="PF00441"/>
    </source>
</evidence>
<dbReference type="SUPFAM" id="SSF47203">
    <property type="entry name" value="Acyl-CoA dehydrogenase C-terminal domain-like"/>
    <property type="match status" value="1"/>
</dbReference>
<keyword evidence="6 7" id="KW-0560">Oxidoreductase</keyword>
<sequence length="397" mass="45341">MDFQFGEKERKLREEIRQFVKENLPLDQVPYLEEHYDEEWAFAMSMAKKLSEKKWLTINWPEEYGGMGASDWEQAVYLEEVGYWGIPGYGMGVSGIRWVGPSIMLYGSEELKKKHLPLISSGEADGVWCTGYSEPDAGSDFANLSTRAEKKGDEYIVNGQKVWISAAHRSRWCWLAVRTDPDAPRKHDGISLLAVDMKSEGVTIRPIKSFFGLHIFNEVFFDNVRVPETNLVGIEDDGWRQVMLSLAFERGNQALVALGESKRLFDEMVQYAKETGAIKRPAIRQKLADVAIEIETLKVLAYETVWKMSKGKKVRWEPPRDKAFRDMINDQLSKIGTEIIGAYTQVDPLLVDSKWSKIQGRVERLYYRWTGYASAGGTTDNQRNIIGRSALQLPKAY</sequence>
<name>A0A5K7Z1G2_9BACT</name>